<dbReference type="InterPro" id="IPR002716">
    <property type="entry name" value="PIN_dom"/>
</dbReference>
<evidence type="ECO:0000259" key="1">
    <source>
        <dbReference type="Pfam" id="PF01850"/>
    </source>
</evidence>
<comment type="caution">
    <text evidence="2">The sequence shown here is derived from an EMBL/GenBank/DDBJ whole genome shotgun (WGS) entry which is preliminary data.</text>
</comment>
<accession>A0A1F8AUE1</accession>
<reference evidence="2 3" key="1">
    <citation type="journal article" date="2016" name="Nat. Commun.">
        <title>Thousands of microbial genomes shed light on interconnected biogeochemical processes in an aquifer system.</title>
        <authorList>
            <person name="Anantharaman K."/>
            <person name="Brown C.T."/>
            <person name="Hug L.A."/>
            <person name="Sharon I."/>
            <person name="Castelle C.J."/>
            <person name="Probst A.J."/>
            <person name="Thomas B.C."/>
            <person name="Singh A."/>
            <person name="Wilkins M.J."/>
            <person name="Karaoz U."/>
            <person name="Brodie E.L."/>
            <person name="Williams K.H."/>
            <person name="Hubbard S.S."/>
            <person name="Banfield J.F."/>
        </authorList>
    </citation>
    <scope>NUCLEOTIDE SEQUENCE [LARGE SCALE GENOMIC DNA]</scope>
</reference>
<dbReference type="AlphaFoldDB" id="A0A1F8AUE1"/>
<name>A0A1F8AUE1_9BACT</name>
<sequence>MATYLDTNYLVRFLTKDIKVQAETAKKIIENDKIYIANIVLAEVVYILETHYKANKKELCNVLISLIKQPNVSTSSFVPLSLNIYKNERVSFYDSLLLAEVLNSKSQLKSFDKKLLKTHSKYK</sequence>
<evidence type="ECO:0000313" key="3">
    <source>
        <dbReference type="Proteomes" id="UP000178603"/>
    </source>
</evidence>
<proteinExistence type="predicted"/>
<organism evidence="2 3">
    <name type="scientific">Candidatus Woesebacteria bacterium RIFCSPHIGHO2_12_FULL_41_24</name>
    <dbReference type="NCBI Taxonomy" id="1802510"/>
    <lineage>
        <taxon>Bacteria</taxon>
        <taxon>Candidatus Woeseibacteriota</taxon>
    </lineage>
</organism>
<gene>
    <name evidence="2" type="ORF">A3E44_03115</name>
</gene>
<dbReference type="SUPFAM" id="SSF88723">
    <property type="entry name" value="PIN domain-like"/>
    <property type="match status" value="1"/>
</dbReference>
<dbReference type="Proteomes" id="UP000178603">
    <property type="component" value="Unassembled WGS sequence"/>
</dbReference>
<dbReference type="InterPro" id="IPR029060">
    <property type="entry name" value="PIN-like_dom_sf"/>
</dbReference>
<dbReference type="PANTHER" id="PTHR39664:SF2">
    <property type="entry name" value="NUCLEIC ACID-BINDING PROTEIN, CONTAINING PIN DOMAIN-RELATED"/>
    <property type="match status" value="1"/>
</dbReference>
<evidence type="ECO:0000313" key="2">
    <source>
        <dbReference type="EMBL" id="OGM55250.1"/>
    </source>
</evidence>
<dbReference type="EMBL" id="MGGW01000004">
    <property type="protein sequence ID" value="OGM55250.1"/>
    <property type="molecule type" value="Genomic_DNA"/>
</dbReference>
<dbReference type="PANTHER" id="PTHR39664">
    <property type="match status" value="1"/>
</dbReference>
<protein>
    <recommendedName>
        <fullName evidence="1">PIN domain-containing protein</fullName>
    </recommendedName>
</protein>
<dbReference type="Pfam" id="PF01850">
    <property type="entry name" value="PIN"/>
    <property type="match status" value="1"/>
</dbReference>
<feature type="domain" description="PIN" evidence="1">
    <location>
        <begin position="4"/>
        <end position="117"/>
    </location>
</feature>
<dbReference type="Gene3D" id="3.40.50.1010">
    <property type="entry name" value="5'-nuclease"/>
    <property type="match status" value="1"/>
</dbReference>